<dbReference type="Pfam" id="PF00989">
    <property type="entry name" value="PAS"/>
    <property type="match status" value="1"/>
</dbReference>
<name>A0A3B1ALU0_9ZZZZ</name>
<keyword evidence="6" id="KW-0902">Two-component regulatory system</keyword>
<dbReference type="InterPro" id="IPR036890">
    <property type="entry name" value="HATPase_C_sf"/>
</dbReference>
<protein>
    <recommendedName>
        <fullName evidence="12">Histidine kinase</fullName>
    </recommendedName>
</protein>
<feature type="domain" description="Histidine kinase" evidence="8">
    <location>
        <begin position="234"/>
        <end position="488"/>
    </location>
</feature>
<keyword evidence="7" id="KW-0175">Coiled coil</keyword>
<dbReference type="InterPro" id="IPR000700">
    <property type="entry name" value="PAS-assoc_C"/>
</dbReference>
<dbReference type="SMART" id="SM00387">
    <property type="entry name" value="HATPase_c"/>
    <property type="match status" value="1"/>
</dbReference>
<dbReference type="SUPFAM" id="SSF55785">
    <property type="entry name" value="PYP-like sensor domain (PAS domain)"/>
    <property type="match status" value="1"/>
</dbReference>
<dbReference type="InterPro" id="IPR004358">
    <property type="entry name" value="Sig_transdc_His_kin-like_C"/>
</dbReference>
<dbReference type="EMBL" id="UOFU01000165">
    <property type="protein sequence ID" value="VAW99269.1"/>
    <property type="molecule type" value="Genomic_DNA"/>
</dbReference>
<dbReference type="PROSITE" id="PS50109">
    <property type="entry name" value="HIS_KIN"/>
    <property type="match status" value="1"/>
</dbReference>
<gene>
    <name evidence="11" type="ORF">MNBD_GAMMA20-1533</name>
</gene>
<keyword evidence="3" id="KW-0547">Nucleotide-binding</keyword>
<organism evidence="11">
    <name type="scientific">hydrothermal vent metagenome</name>
    <dbReference type="NCBI Taxonomy" id="652676"/>
    <lineage>
        <taxon>unclassified sequences</taxon>
        <taxon>metagenomes</taxon>
        <taxon>ecological metagenomes</taxon>
    </lineage>
</organism>
<dbReference type="PRINTS" id="PR00344">
    <property type="entry name" value="BCTRLSENSOR"/>
</dbReference>
<reference evidence="11" key="1">
    <citation type="submission" date="2018-06" db="EMBL/GenBank/DDBJ databases">
        <authorList>
            <person name="Zhirakovskaya E."/>
        </authorList>
    </citation>
    <scope>NUCLEOTIDE SEQUENCE</scope>
</reference>
<accession>A0A3B1ALU0</accession>
<keyword evidence="4" id="KW-0418">Kinase</keyword>
<evidence type="ECO:0000256" key="7">
    <source>
        <dbReference type="SAM" id="Coils"/>
    </source>
</evidence>
<keyword evidence="5" id="KW-0067">ATP-binding</keyword>
<dbReference type="NCBIfam" id="TIGR00229">
    <property type="entry name" value="sensory_box"/>
    <property type="match status" value="1"/>
</dbReference>
<feature type="coiled-coil region" evidence="7">
    <location>
        <begin position="198"/>
        <end position="225"/>
    </location>
</feature>
<dbReference type="InterPro" id="IPR003661">
    <property type="entry name" value="HisK_dim/P_dom"/>
</dbReference>
<dbReference type="InterPro" id="IPR005467">
    <property type="entry name" value="His_kinase_dom"/>
</dbReference>
<dbReference type="PANTHER" id="PTHR43065:SF46">
    <property type="entry name" value="C4-DICARBOXYLATE TRANSPORT SENSOR PROTEIN DCTB"/>
    <property type="match status" value="1"/>
</dbReference>
<evidence type="ECO:0000259" key="9">
    <source>
        <dbReference type="PROSITE" id="PS50112"/>
    </source>
</evidence>
<dbReference type="AlphaFoldDB" id="A0A3B1ALU0"/>
<keyword evidence="1" id="KW-0597">Phosphoprotein</keyword>
<dbReference type="Gene3D" id="3.30.450.20">
    <property type="entry name" value="PAS domain"/>
    <property type="match status" value="1"/>
</dbReference>
<evidence type="ECO:0000256" key="1">
    <source>
        <dbReference type="ARBA" id="ARBA00022553"/>
    </source>
</evidence>
<dbReference type="InterPro" id="IPR013767">
    <property type="entry name" value="PAS_fold"/>
</dbReference>
<evidence type="ECO:0008006" key="12">
    <source>
        <dbReference type="Google" id="ProtNLM"/>
    </source>
</evidence>
<evidence type="ECO:0000259" key="10">
    <source>
        <dbReference type="PROSITE" id="PS50113"/>
    </source>
</evidence>
<dbReference type="GO" id="GO:0005524">
    <property type="term" value="F:ATP binding"/>
    <property type="evidence" value="ECO:0007669"/>
    <property type="project" value="UniProtKB-KW"/>
</dbReference>
<dbReference type="InterPro" id="IPR000014">
    <property type="entry name" value="PAS"/>
</dbReference>
<dbReference type="PROSITE" id="PS50112">
    <property type="entry name" value="PAS"/>
    <property type="match status" value="1"/>
</dbReference>
<dbReference type="Pfam" id="PF02518">
    <property type="entry name" value="HATPase_c"/>
    <property type="match status" value="1"/>
</dbReference>
<feature type="domain" description="PAS" evidence="9">
    <location>
        <begin position="33"/>
        <end position="108"/>
    </location>
</feature>
<dbReference type="InterPro" id="IPR035965">
    <property type="entry name" value="PAS-like_dom_sf"/>
</dbReference>
<keyword evidence="2" id="KW-0808">Transferase</keyword>
<evidence type="ECO:0000256" key="3">
    <source>
        <dbReference type="ARBA" id="ARBA00022741"/>
    </source>
</evidence>
<evidence type="ECO:0000256" key="4">
    <source>
        <dbReference type="ARBA" id="ARBA00022777"/>
    </source>
</evidence>
<evidence type="ECO:0000259" key="8">
    <source>
        <dbReference type="PROSITE" id="PS50109"/>
    </source>
</evidence>
<dbReference type="PANTHER" id="PTHR43065">
    <property type="entry name" value="SENSOR HISTIDINE KINASE"/>
    <property type="match status" value="1"/>
</dbReference>
<dbReference type="GO" id="GO:0000155">
    <property type="term" value="F:phosphorelay sensor kinase activity"/>
    <property type="evidence" value="ECO:0007669"/>
    <property type="project" value="InterPro"/>
</dbReference>
<dbReference type="CDD" id="cd00130">
    <property type="entry name" value="PAS"/>
    <property type="match status" value="1"/>
</dbReference>
<dbReference type="SUPFAM" id="SSF55874">
    <property type="entry name" value="ATPase domain of HSP90 chaperone/DNA topoisomerase II/histidine kinase"/>
    <property type="match status" value="1"/>
</dbReference>
<dbReference type="SUPFAM" id="SSF47384">
    <property type="entry name" value="Homodimeric domain of signal transducing histidine kinase"/>
    <property type="match status" value="1"/>
</dbReference>
<dbReference type="InterPro" id="IPR003594">
    <property type="entry name" value="HATPase_dom"/>
</dbReference>
<dbReference type="SMART" id="SM00091">
    <property type="entry name" value="PAS"/>
    <property type="match status" value="1"/>
</dbReference>
<feature type="domain" description="PAC" evidence="10">
    <location>
        <begin position="135"/>
        <end position="182"/>
    </location>
</feature>
<evidence type="ECO:0000256" key="5">
    <source>
        <dbReference type="ARBA" id="ARBA00022840"/>
    </source>
</evidence>
<proteinExistence type="predicted"/>
<sequence length="497" mass="54996">MNNQTDSQTEGLREQGELEIQSRYRLIEALSSSERKSRQRVEKLQEVVFETDAQGRLLFLNKAWETLLGHPLEASLGQPLTAFVWEEDRAQLAHCFTCENFDHCLEGNSCTEREGTAHPLSPDNAGDCMHPGPLNDGEIRFTHADGSPVWVSLSSIRIDKNLRLGILHDLMERKQAESAIQRANDKLEVRIGERTAELRAANAQLLQQMQERQRMEQELQLAHKLEAVGQLAAGIAHEINTPMQFIGDNVHFLREAFDDLLGLIEHYATLKDTVRKGGDGLALLAAIEAAEASADLDYLREHAPRAIERTLDGISRVCSIVSAMKVFSHPHNDKAPIDINAAIQTTLTVVRNEYKYVAEVDTEFGDLPLVPCHGGDMNQVFLNLIVNAAHAIEAVQESGDDLGHIRIRTSYEDGLVVIAVSDTGCGIPEAIRHRIFDPFFTTKEVGRGTGQGLSMVRTIVVDKHGGSLNFDTEIGRGTTFFVRIPIDDKALSTAVAS</sequence>
<evidence type="ECO:0000256" key="6">
    <source>
        <dbReference type="ARBA" id="ARBA00023012"/>
    </source>
</evidence>
<dbReference type="CDD" id="cd00082">
    <property type="entry name" value="HisKA"/>
    <property type="match status" value="1"/>
</dbReference>
<dbReference type="Gene3D" id="1.10.287.130">
    <property type="match status" value="1"/>
</dbReference>
<dbReference type="PROSITE" id="PS50113">
    <property type="entry name" value="PAC"/>
    <property type="match status" value="1"/>
</dbReference>
<dbReference type="Gene3D" id="3.30.565.10">
    <property type="entry name" value="Histidine kinase-like ATPase, C-terminal domain"/>
    <property type="match status" value="1"/>
</dbReference>
<evidence type="ECO:0000313" key="11">
    <source>
        <dbReference type="EMBL" id="VAW99269.1"/>
    </source>
</evidence>
<dbReference type="InterPro" id="IPR036097">
    <property type="entry name" value="HisK_dim/P_sf"/>
</dbReference>
<evidence type="ECO:0000256" key="2">
    <source>
        <dbReference type="ARBA" id="ARBA00022679"/>
    </source>
</evidence>